<comment type="similarity">
    <text evidence="2 4">Belongs to the gamma-glutamylcyclotransferase family.</text>
</comment>
<reference evidence="7" key="3">
    <citation type="submission" date="2020-12" db="UniProtKB">
        <authorList>
            <consortium name="EnsemblPlants"/>
        </authorList>
    </citation>
    <scope>IDENTIFICATION</scope>
</reference>
<dbReference type="Gramene" id="Pp3c26_5390V3.2">
    <property type="protein sequence ID" value="Pp3c26_5390V3.2"/>
    <property type="gene ID" value="Pp3c26_5390"/>
</dbReference>
<evidence type="ECO:0000313" key="6">
    <source>
        <dbReference type="EMBL" id="PNR26779.1"/>
    </source>
</evidence>
<dbReference type="InterPro" id="IPR039126">
    <property type="entry name" value="GGACT"/>
</dbReference>
<evidence type="ECO:0000256" key="2">
    <source>
        <dbReference type="ARBA" id="ARBA00008861"/>
    </source>
</evidence>
<dbReference type="PANTHER" id="PTHR12510">
    <property type="entry name" value="TROPONIN C-AKIN-1 PROTEIN"/>
    <property type="match status" value="1"/>
</dbReference>
<dbReference type="RefSeq" id="XP_024366296.1">
    <property type="nucleotide sequence ID" value="XM_024510528.2"/>
</dbReference>
<dbReference type="CDD" id="cd06661">
    <property type="entry name" value="GGCT_like"/>
    <property type="match status" value="1"/>
</dbReference>
<dbReference type="AlphaFoldDB" id="A0A2K1IBY2"/>
<dbReference type="EnsemblPlants" id="Pp3c26_5390V3.1">
    <property type="protein sequence ID" value="Pp3c26_5390V3.1"/>
    <property type="gene ID" value="Pp3c26_5390"/>
</dbReference>
<dbReference type="GO" id="GO:0061929">
    <property type="term" value="F:gamma-glutamylaminecyclotransferase activity"/>
    <property type="evidence" value="ECO:0007669"/>
    <property type="project" value="InterPro"/>
</dbReference>
<dbReference type="OrthoDB" id="113620at2759"/>
<proteinExistence type="inferred from homology"/>
<evidence type="ECO:0000256" key="3">
    <source>
        <dbReference type="PIRSR" id="PIRSR639126-1"/>
    </source>
</evidence>
<dbReference type="GO" id="GO:0005829">
    <property type="term" value="C:cytosol"/>
    <property type="evidence" value="ECO:0000318"/>
    <property type="project" value="GO_Central"/>
</dbReference>
<evidence type="ECO:0000256" key="1">
    <source>
        <dbReference type="ARBA" id="ARBA00002782"/>
    </source>
</evidence>
<evidence type="ECO:0000256" key="4">
    <source>
        <dbReference type="RuleBase" id="RU367036"/>
    </source>
</evidence>
<dbReference type="EMBL" id="ABEU02000026">
    <property type="protein sequence ID" value="PNR26779.1"/>
    <property type="molecule type" value="Genomic_DNA"/>
</dbReference>
<dbReference type="FunCoup" id="A0A2K1IBY2">
    <property type="interactions" value="218"/>
</dbReference>
<dbReference type="Proteomes" id="UP000006727">
    <property type="component" value="Chromosome 26"/>
</dbReference>
<reference evidence="6 8" key="2">
    <citation type="journal article" date="2018" name="Plant J.">
        <title>The Physcomitrella patens chromosome-scale assembly reveals moss genome structure and evolution.</title>
        <authorList>
            <person name="Lang D."/>
            <person name="Ullrich K.K."/>
            <person name="Murat F."/>
            <person name="Fuchs J."/>
            <person name="Jenkins J."/>
            <person name="Haas F.B."/>
            <person name="Piednoel M."/>
            <person name="Gundlach H."/>
            <person name="Van Bel M."/>
            <person name="Meyberg R."/>
            <person name="Vives C."/>
            <person name="Morata J."/>
            <person name="Symeonidi A."/>
            <person name="Hiss M."/>
            <person name="Muchero W."/>
            <person name="Kamisugi Y."/>
            <person name="Saleh O."/>
            <person name="Blanc G."/>
            <person name="Decker E.L."/>
            <person name="van Gessel N."/>
            <person name="Grimwood J."/>
            <person name="Hayes R.D."/>
            <person name="Graham S.W."/>
            <person name="Gunter L.E."/>
            <person name="McDaniel S.F."/>
            <person name="Hoernstein S.N.W."/>
            <person name="Larsson A."/>
            <person name="Li F.W."/>
            <person name="Perroud P.F."/>
            <person name="Phillips J."/>
            <person name="Ranjan P."/>
            <person name="Rokshar D.S."/>
            <person name="Rothfels C.J."/>
            <person name="Schneider L."/>
            <person name="Shu S."/>
            <person name="Stevenson D.W."/>
            <person name="Thummler F."/>
            <person name="Tillich M."/>
            <person name="Villarreal Aguilar J.C."/>
            <person name="Widiez T."/>
            <person name="Wong G.K."/>
            <person name="Wymore A."/>
            <person name="Zhang Y."/>
            <person name="Zimmer A.D."/>
            <person name="Quatrano R.S."/>
            <person name="Mayer K.F.X."/>
            <person name="Goodstein D."/>
            <person name="Casacuberta J.M."/>
            <person name="Vandepoele K."/>
            <person name="Reski R."/>
            <person name="Cuming A.C."/>
            <person name="Tuskan G.A."/>
            <person name="Maumus F."/>
            <person name="Salse J."/>
            <person name="Schmutz J."/>
            <person name="Rensing S.A."/>
        </authorList>
    </citation>
    <scope>NUCLEOTIDE SEQUENCE [LARGE SCALE GENOMIC DNA]</scope>
    <source>
        <strain evidence="7 8">cv. Gransden 2004</strain>
    </source>
</reference>
<accession>A0A2K1IBY2</accession>
<dbReference type="Gramene" id="Pp3c26_5390V3.1">
    <property type="protein sequence ID" value="Pp3c26_5390V3.1"/>
    <property type="gene ID" value="Pp3c26_5390"/>
</dbReference>
<keyword evidence="8" id="KW-1185">Reference proteome</keyword>
<organism evidence="6">
    <name type="scientific">Physcomitrium patens</name>
    <name type="common">Spreading-leaved earth moss</name>
    <name type="synonym">Physcomitrella patens</name>
    <dbReference type="NCBI Taxonomy" id="3218"/>
    <lineage>
        <taxon>Eukaryota</taxon>
        <taxon>Viridiplantae</taxon>
        <taxon>Streptophyta</taxon>
        <taxon>Embryophyta</taxon>
        <taxon>Bryophyta</taxon>
        <taxon>Bryophytina</taxon>
        <taxon>Bryopsida</taxon>
        <taxon>Funariidae</taxon>
        <taxon>Funariales</taxon>
        <taxon>Funariaceae</taxon>
        <taxon>Physcomitrium</taxon>
    </lineage>
</organism>
<dbReference type="InterPro" id="IPR036568">
    <property type="entry name" value="GGCT-like_sf"/>
</dbReference>
<dbReference type="GeneID" id="112277798"/>
<evidence type="ECO:0000313" key="8">
    <source>
        <dbReference type="Proteomes" id="UP000006727"/>
    </source>
</evidence>
<dbReference type="InterPro" id="IPR013024">
    <property type="entry name" value="GGCT-like"/>
</dbReference>
<gene>
    <name evidence="7" type="primary">LOC112277798</name>
    <name evidence="6" type="ORF">PHYPA_030260</name>
</gene>
<name>A0A2K1IBY2_PHYPA</name>
<feature type="active site" description="Proton acceptor" evidence="3">
    <location>
        <position position="134"/>
    </location>
</feature>
<dbReference type="SUPFAM" id="SSF110857">
    <property type="entry name" value="Gamma-glutamyl cyclotransferase-like"/>
    <property type="match status" value="1"/>
</dbReference>
<dbReference type="OMA" id="TIANCCM"/>
<dbReference type="Pfam" id="PF06094">
    <property type="entry name" value="GGACT"/>
    <property type="match status" value="1"/>
</dbReference>
<reference evidence="6 8" key="1">
    <citation type="journal article" date="2008" name="Science">
        <title>The Physcomitrella genome reveals evolutionary insights into the conquest of land by plants.</title>
        <authorList>
            <person name="Rensing S."/>
            <person name="Lang D."/>
            <person name="Zimmer A."/>
            <person name="Terry A."/>
            <person name="Salamov A."/>
            <person name="Shapiro H."/>
            <person name="Nishiyama T."/>
            <person name="Perroud P.-F."/>
            <person name="Lindquist E."/>
            <person name="Kamisugi Y."/>
            <person name="Tanahashi T."/>
            <person name="Sakakibara K."/>
            <person name="Fujita T."/>
            <person name="Oishi K."/>
            <person name="Shin-I T."/>
            <person name="Kuroki Y."/>
            <person name="Toyoda A."/>
            <person name="Suzuki Y."/>
            <person name="Hashimoto A."/>
            <person name="Yamaguchi K."/>
            <person name="Sugano A."/>
            <person name="Kohara Y."/>
            <person name="Fujiyama A."/>
            <person name="Anterola A."/>
            <person name="Aoki S."/>
            <person name="Ashton N."/>
            <person name="Barbazuk W.B."/>
            <person name="Barker E."/>
            <person name="Bennetzen J."/>
            <person name="Bezanilla M."/>
            <person name="Blankenship R."/>
            <person name="Cho S.H."/>
            <person name="Dutcher S."/>
            <person name="Estelle M."/>
            <person name="Fawcett J.A."/>
            <person name="Gundlach H."/>
            <person name="Hanada K."/>
            <person name="Heyl A."/>
            <person name="Hicks K.A."/>
            <person name="Hugh J."/>
            <person name="Lohr M."/>
            <person name="Mayer K."/>
            <person name="Melkozernov A."/>
            <person name="Murata T."/>
            <person name="Nelson D."/>
            <person name="Pils B."/>
            <person name="Prigge M."/>
            <person name="Reiss B."/>
            <person name="Renner T."/>
            <person name="Rombauts S."/>
            <person name="Rushton P."/>
            <person name="Sanderfoot A."/>
            <person name="Schween G."/>
            <person name="Shiu S.-H."/>
            <person name="Stueber K."/>
            <person name="Theodoulou F.L."/>
            <person name="Tu H."/>
            <person name="Van de Peer Y."/>
            <person name="Verrier P.J."/>
            <person name="Waters E."/>
            <person name="Wood A."/>
            <person name="Yang L."/>
            <person name="Cove D."/>
            <person name="Cuming A."/>
            <person name="Hasebe M."/>
            <person name="Lucas S."/>
            <person name="Mishler D.B."/>
            <person name="Reski R."/>
            <person name="Grigoriev I."/>
            <person name="Quatrano R.S."/>
            <person name="Boore J.L."/>
        </authorList>
    </citation>
    <scope>NUCLEOTIDE SEQUENCE [LARGE SCALE GENOMIC DNA]</scope>
    <source>
        <strain evidence="7 8">cv. Gransden 2004</strain>
    </source>
</reference>
<comment type="function">
    <text evidence="1">Putative gamma-glutamylcyclotransferase.</text>
</comment>
<protein>
    <recommendedName>
        <fullName evidence="4">Gamma-glutamylcyclotransferase family protein</fullName>
    </recommendedName>
</protein>
<dbReference type="STRING" id="3218.A0A2K1IBY2"/>
<dbReference type="Gene3D" id="3.10.490.10">
    <property type="entry name" value="Gamma-glutamyl cyclotransferase-like"/>
    <property type="match status" value="1"/>
</dbReference>
<sequence length="227" mass="25089">MACGVMSAVFCLEPAPAPASWHVPSFMKSGTTVEAESCTGIAMASMLLTSPSFSMAFMYGTLKQGFSNHWLMENVIGEGHAHVIGVAKTKHRHPLVCGPFQVPFLLHMPNSGHQVKGEVYALDQLAVELLDNLERVSKGHCMRRPLVLTGLRSLEVDCAPSSEVLSEAYFAHLALQLGLSRAPHLEAYTKKETVNYVYREDRPKDRTFLEHVNHLIECHGLVPSTYE</sequence>
<dbReference type="PaxDb" id="3218-PP1S159_139V6.1"/>
<dbReference type="InterPro" id="IPR009288">
    <property type="entry name" value="AIG2-like_dom"/>
</dbReference>
<evidence type="ECO:0000259" key="5">
    <source>
        <dbReference type="Pfam" id="PF06094"/>
    </source>
</evidence>
<dbReference type="PANTHER" id="PTHR12510:SF4">
    <property type="entry name" value="GAMMA-GLUTAMYLAMINECYCLOTRANSFERASE"/>
    <property type="match status" value="1"/>
</dbReference>
<dbReference type="EnsemblPlants" id="Pp3c26_5390V3.2">
    <property type="protein sequence ID" value="Pp3c26_5390V3.2"/>
    <property type="gene ID" value="Pp3c26_5390"/>
</dbReference>
<feature type="domain" description="Gamma-glutamylcyclotransferase AIG2-like" evidence="5">
    <location>
        <begin position="57"/>
        <end position="140"/>
    </location>
</feature>
<dbReference type="KEGG" id="ppp:112277798"/>
<evidence type="ECO:0000313" key="7">
    <source>
        <dbReference type="EnsemblPlants" id="Pp3c26_5390V3.1"/>
    </source>
</evidence>